<dbReference type="Proteomes" id="UP000178583">
    <property type="component" value="Unassembled WGS sequence"/>
</dbReference>
<protein>
    <submittedName>
        <fullName evidence="1">Uncharacterized protein</fullName>
    </submittedName>
</protein>
<dbReference type="STRING" id="1797472.A2215_01160"/>
<sequence length="536" mass="60783">MKKDRTTLFAIRKFACWNSGKYLLIFLLLLGVTLYGKNFKDEHSNQAYMHEINRLSSAEQGVYFMDQDMNELVLEEAISVSPNNGYRILFDAFVGADSAGNGMDDKINLSVSVKDRFGSQLPIKSYQLSVGEKKVSLEGVFASDDFYRDLVFTNNNENYNGVIRIENIRTFAISANTQAEIKDLKESIVGRTDFNKTLHSNWSDQAEHEYVFRRKQQKICQIFVANSDTISAVDLRLKFVGTGGIGNYYLELYGYNSSDESIFERLAFYSFDRARAIEQLLLDDVNNIYRIPMVANLTYGKQYMFCINNDKTEFNPLNTLIVLGQNKQFENNDIFTLVRGQHSNMDGSLLFKLYGAEFSDYEGGKIPTGAIIQDIGGGKGLYTYKQNGRFSDFLDISEIGGTENDNPGIFYDNSVNGIAGEDNKDTSIIYTFNTVYPFDKFSISADQPGGNYTDSKFYISFDKVNWQEVQMRVDIDSPKIVSNKFEIITSGDGKQNVIYIKIICDQESKTKKISELNAAKLFGIKNINVEAELRIK</sequence>
<accession>A0A1F5EEK8</accession>
<organism evidence="1 2">
    <name type="scientific">Candidatus Berkelbacteria bacterium RIFOXYA2_FULL_43_10</name>
    <dbReference type="NCBI Taxonomy" id="1797472"/>
    <lineage>
        <taxon>Bacteria</taxon>
        <taxon>Candidatus Berkelbacteria</taxon>
    </lineage>
</organism>
<evidence type="ECO:0000313" key="1">
    <source>
        <dbReference type="EMBL" id="OGD65644.1"/>
    </source>
</evidence>
<name>A0A1F5EEK8_9BACT</name>
<evidence type="ECO:0000313" key="2">
    <source>
        <dbReference type="Proteomes" id="UP000178583"/>
    </source>
</evidence>
<comment type="caution">
    <text evidence="1">The sequence shown here is derived from an EMBL/GenBank/DDBJ whole genome shotgun (WGS) entry which is preliminary data.</text>
</comment>
<proteinExistence type="predicted"/>
<dbReference type="Gene3D" id="2.60.120.260">
    <property type="entry name" value="Galactose-binding domain-like"/>
    <property type="match status" value="1"/>
</dbReference>
<dbReference type="EMBL" id="MEZY01000008">
    <property type="protein sequence ID" value="OGD65644.1"/>
    <property type="molecule type" value="Genomic_DNA"/>
</dbReference>
<dbReference type="AlphaFoldDB" id="A0A1F5EEK8"/>
<gene>
    <name evidence="1" type="ORF">A2215_01160</name>
</gene>
<reference evidence="1 2" key="1">
    <citation type="journal article" date="2016" name="Nat. Commun.">
        <title>Thousands of microbial genomes shed light on interconnected biogeochemical processes in an aquifer system.</title>
        <authorList>
            <person name="Anantharaman K."/>
            <person name="Brown C.T."/>
            <person name="Hug L.A."/>
            <person name="Sharon I."/>
            <person name="Castelle C.J."/>
            <person name="Probst A.J."/>
            <person name="Thomas B.C."/>
            <person name="Singh A."/>
            <person name="Wilkins M.J."/>
            <person name="Karaoz U."/>
            <person name="Brodie E.L."/>
            <person name="Williams K.H."/>
            <person name="Hubbard S.S."/>
            <person name="Banfield J.F."/>
        </authorList>
    </citation>
    <scope>NUCLEOTIDE SEQUENCE [LARGE SCALE GENOMIC DNA]</scope>
</reference>